<keyword evidence="1" id="KW-0175">Coiled coil</keyword>
<feature type="compositionally biased region" description="Polar residues" evidence="2">
    <location>
        <begin position="111"/>
        <end position="121"/>
    </location>
</feature>
<dbReference type="Proteomes" id="UP000515146">
    <property type="component" value="Unplaced"/>
</dbReference>
<feature type="compositionally biased region" description="Polar residues" evidence="2">
    <location>
        <begin position="970"/>
        <end position="990"/>
    </location>
</feature>
<protein>
    <submittedName>
        <fullName evidence="4">Probable serine/threonine-protein kinase DDB_G0282963</fullName>
    </submittedName>
</protein>
<feature type="region of interest" description="Disordered" evidence="2">
    <location>
        <begin position="350"/>
        <end position="414"/>
    </location>
</feature>
<feature type="compositionally biased region" description="Polar residues" evidence="2">
    <location>
        <begin position="848"/>
        <end position="857"/>
    </location>
</feature>
<feature type="region of interest" description="Disordered" evidence="2">
    <location>
        <begin position="749"/>
        <end position="819"/>
    </location>
</feature>
<feature type="compositionally biased region" description="Low complexity" evidence="2">
    <location>
        <begin position="759"/>
        <end position="783"/>
    </location>
</feature>
<feature type="compositionally biased region" description="Polar residues" evidence="2">
    <location>
        <begin position="354"/>
        <end position="365"/>
    </location>
</feature>
<feature type="compositionally biased region" description="Low complexity" evidence="2">
    <location>
        <begin position="519"/>
        <end position="533"/>
    </location>
</feature>
<proteinExistence type="predicted"/>
<feature type="compositionally biased region" description="Low complexity" evidence="2">
    <location>
        <begin position="213"/>
        <end position="224"/>
    </location>
</feature>
<keyword evidence="3" id="KW-1185">Reference proteome</keyword>
<feature type="region of interest" description="Disordered" evidence="2">
    <location>
        <begin position="966"/>
        <end position="994"/>
    </location>
</feature>
<evidence type="ECO:0000256" key="2">
    <source>
        <dbReference type="SAM" id="MobiDB-lite"/>
    </source>
</evidence>
<dbReference type="InParanoid" id="A0A6P6YCW1"/>
<feature type="region of interest" description="Disordered" evidence="2">
    <location>
        <begin position="519"/>
        <end position="541"/>
    </location>
</feature>
<dbReference type="OrthoDB" id="6511723at2759"/>
<dbReference type="AlphaFoldDB" id="A0A6P6YCW1"/>
<feature type="coiled-coil region" evidence="1">
    <location>
        <begin position="997"/>
        <end position="1031"/>
    </location>
</feature>
<feature type="compositionally biased region" description="Low complexity" evidence="2">
    <location>
        <begin position="33"/>
        <end position="42"/>
    </location>
</feature>
<evidence type="ECO:0000313" key="3">
    <source>
        <dbReference type="Proteomes" id="UP000515146"/>
    </source>
</evidence>
<feature type="compositionally biased region" description="Low complexity" evidence="2">
    <location>
        <begin position="8"/>
        <end position="24"/>
    </location>
</feature>
<evidence type="ECO:0000313" key="4">
    <source>
        <dbReference type="RefSeq" id="XP_027202519.1"/>
    </source>
</evidence>
<feature type="compositionally biased region" description="Low complexity" evidence="2">
    <location>
        <begin position="165"/>
        <end position="177"/>
    </location>
</feature>
<feature type="region of interest" description="Disordered" evidence="2">
    <location>
        <begin position="841"/>
        <end position="900"/>
    </location>
</feature>
<keyword evidence="4" id="KW-0808">Transferase</keyword>
<dbReference type="KEGG" id="dpte:113796444"/>
<keyword evidence="4" id="KW-0418">Kinase</keyword>
<feature type="compositionally biased region" description="Polar residues" evidence="2">
    <location>
        <begin position="381"/>
        <end position="407"/>
    </location>
</feature>
<feature type="compositionally biased region" description="Polar residues" evidence="2">
    <location>
        <begin position="186"/>
        <end position="195"/>
    </location>
</feature>
<feature type="compositionally biased region" description="Low complexity" evidence="2">
    <location>
        <begin position="807"/>
        <end position="818"/>
    </location>
</feature>
<name>A0A6P6YCW1_DERPT</name>
<dbReference type="OMA" id="KENDFQT"/>
<dbReference type="RefSeq" id="XP_027202519.1">
    <property type="nucleotide sequence ID" value="XM_027346718.1"/>
</dbReference>
<reference evidence="4" key="1">
    <citation type="submission" date="2025-08" db="UniProtKB">
        <authorList>
            <consortium name="RefSeq"/>
        </authorList>
    </citation>
    <scope>IDENTIFICATION</scope>
    <source>
        <strain evidence="4">Airmid</strain>
    </source>
</reference>
<feature type="compositionally biased region" description="Low complexity" evidence="2">
    <location>
        <begin position="99"/>
        <end position="110"/>
    </location>
</feature>
<dbReference type="GO" id="GO:0016301">
    <property type="term" value="F:kinase activity"/>
    <property type="evidence" value="ECO:0007669"/>
    <property type="project" value="UniProtKB-KW"/>
</dbReference>
<sequence length="1116" mass="123796">MSRMKPPSTYTINNNHSSTTNNPSILSTNFHHNQQQQQNDNNDGNKETNNKLINNSGDRSSSSTTITSKLLPPTQIQPKSSSLFRGLRSRIPPPPPPTQSSSLSSTSKSTGNVNLSQSTRQNNSSNIGAISNNKNIGNGKSKSSLNHNDIGLLNKPTKSVPSLASSSSSSSSSSCSSLNRGEKNPLNKTKSTQKSLKILNKKFEQKQAHQRRSSSSSNLLAQSSTTTDFPLDHIKSGPALPPKPLLKDSNSATTTTTQTKTLLISPIRTQQAQIISMVSNSTVGGTVQQQSQNSKIAETSKIQTLINKPDLNCIGIPTTTTTAKPLIYTNRQQQRLNFLYGNVNMQQQQQQQQSPVSVNKSTNMSQQQQQQQQSLPRLTLGRTNNQPQQQQSCYRRPLPSTNINSIKTNNPNHHHHITNPVQFHGIHGRIKSNYNSQIPSKQLEMIGGSSAISTSATTTLSSNHYFNPYSRYQYQHPLNVRNNNNNKQQFQQQLSSIMNNNNNVSSSNNHIYRAVPTTITSSSSLPSSNIPQSKEQDSTNNRKTLEDFYVSKNNHHLPSSLLSSKNSTATKRPVVDYNNQSEKSMDNFDLSEHGTFSGCSSSISMTDDNDFDGDVDDFDDVNGLSSESSNIDNKLGKLMSTSNDNCIRSSTKSIITQPLSSTSICSTASTSAASSFVYDGHHNHNHHYRTRNGSTSTSSCSNRDLFLIDDEIADQPELLISGGNNGTNVNVEIARQQRTINLSQISKESIEKDWPMSPTKTLTPTTTNSTNTNNSGSSLELTTISSNIDDFSLSEQSPTTMNNKQKSINSPTNTTTSSYDSMLQSLNNELENLILQTTQIDSSTSTTAKQQANSLDSNEIDSSDTNISSQNIKRIASSKLRKRHSYTSSTNTSNLNNKVPVFRRPRPLSFVEKDDGSFGLDQPSLRAVAQDLIGIKTLLFRLQNVLQNSETQNPFENHHHHHHLNHRYSFDSSNNSTKSLTPVSSSGNDHSSFDESVQLLREENFDLRQHCQMLEQKLTEKDSTIRLLQQQMSKYTMTNFSNNNNNHPHHHSQRQITTTTIENGCQFGEDLHNNNNNNMYLMKKNHQQLSNSTTTNDYSINKQQMMMMINSSTQTE</sequence>
<accession>A0A6P6YCW1</accession>
<feature type="region of interest" description="Disordered" evidence="2">
    <location>
        <begin position="1"/>
        <end position="257"/>
    </location>
</feature>
<evidence type="ECO:0000256" key="1">
    <source>
        <dbReference type="SAM" id="Coils"/>
    </source>
</evidence>
<feature type="compositionally biased region" description="Polar residues" evidence="2">
    <location>
        <begin position="784"/>
        <end position="806"/>
    </location>
</feature>
<feature type="compositionally biased region" description="Low complexity" evidence="2">
    <location>
        <begin position="886"/>
        <end position="897"/>
    </location>
</feature>
<feature type="compositionally biased region" description="Polar residues" evidence="2">
    <location>
        <begin position="863"/>
        <end position="872"/>
    </location>
</feature>
<feature type="compositionally biased region" description="Low complexity" evidence="2">
    <location>
        <begin position="122"/>
        <end position="144"/>
    </location>
</feature>
<organism evidence="3 4">
    <name type="scientific">Dermatophagoides pteronyssinus</name>
    <name type="common">European house dust mite</name>
    <dbReference type="NCBI Taxonomy" id="6956"/>
    <lineage>
        <taxon>Eukaryota</taxon>
        <taxon>Metazoa</taxon>
        <taxon>Ecdysozoa</taxon>
        <taxon>Arthropoda</taxon>
        <taxon>Chelicerata</taxon>
        <taxon>Arachnida</taxon>
        <taxon>Acari</taxon>
        <taxon>Acariformes</taxon>
        <taxon>Sarcoptiformes</taxon>
        <taxon>Astigmata</taxon>
        <taxon>Psoroptidia</taxon>
        <taxon>Analgoidea</taxon>
        <taxon>Pyroglyphidae</taxon>
        <taxon>Dermatophagoidinae</taxon>
        <taxon>Dermatophagoides</taxon>
    </lineage>
</organism>
<feature type="compositionally biased region" description="Polar residues" evidence="2">
    <location>
        <begin position="74"/>
        <end position="83"/>
    </location>
</feature>
<gene>
    <name evidence="4" type="primary">LOC113796444</name>
</gene>